<dbReference type="Proteomes" id="UP000326671">
    <property type="component" value="Unassembled WGS sequence"/>
</dbReference>
<dbReference type="PANTHER" id="PTHR33434">
    <property type="entry name" value="DEGV DOMAIN-CONTAINING PROTEIN DR_1986-RELATED"/>
    <property type="match status" value="1"/>
</dbReference>
<dbReference type="InterPro" id="IPR043168">
    <property type="entry name" value="DegV_C"/>
</dbReference>
<organism evidence="2 3">
    <name type="scientific">Niallia endozanthoxylica</name>
    <dbReference type="NCBI Taxonomy" id="2036016"/>
    <lineage>
        <taxon>Bacteria</taxon>
        <taxon>Bacillati</taxon>
        <taxon>Bacillota</taxon>
        <taxon>Bacilli</taxon>
        <taxon>Bacillales</taxon>
        <taxon>Bacillaceae</taxon>
        <taxon>Niallia</taxon>
    </lineage>
</organism>
<dbReference type="Gene3D" id="3.40.50.10170">
    <property type="match status" value="1"/>
</dbReference>
<dbReference type="InterPro" id="IPR050270">
    <property type="entry name" value="DegV_domain_contain"/>
</dbReference>
<keyword evidence="1" id="KW-0446">Lipid-binding</keyword>
<dbReference type="InterPro" id="IPR003797">
    <property type="entry name" value="DegV"/>
</dbReference>
<gene>
    <name evidence="2" type="ORF">F4V44_11935</name>
</gene>
<keyword evidence="3" id="KW-1185">Reference proteome</keyword>
<dbReference type="PROSITE" id="PS51482">
    <property type="entry name" value="DEGV"/>
    <property type="match status" value="1"/>
</dbReference>
<comment type="caution">
    <text evidence="2">The sequence shown here is derived from an EMBL/GenBank/DDBJ whole genome shotgun (WGS) entry which is preliminary data.</text>
</comment>
<dbReference type="EMBL" id="VYKL01000018">
    <property type="protein sequence ID" value="KAA9023844.1"/>
    <property type="molecule type" value="Genomic_DNA"/>
</dbReference>
<dbReference type="Gene3D" id="3.30.1180.10">
    <property type="match status" value="1"/>
</dbReference>
<evidence type="ECO:0000313" key="2">
    <source>
        <dbReference type="EMBL" id="KAA9023844.1"/>
    </source>
</evidence>
<protein>
    <submittedName>
        <fullName evidence="2">DegV family protein</fullName>
    </submittedName>
</protein>
<dbReference type="AlphaFoldDB" id="A0A5J5HRB3"/>
<dbReference type="SUPFAM" id="SSF82549">
    <property type="entry name" value="DAK1/DegV-like"/>
    <property type="match status" value="1"/>
</dbReference>
<sequence>MLIKGEFSLQKIAWITDSTCYIDPEYAKQNNIFVVPIGITFENETYKDGIDIREEELYSKLSTSRTLPKTSQPVIGELVDLFEELKTEYDLAIAVHLSTELSGTANATKQAADMAGFPLELVDSRLISLPVAHLIRKGQELIREGVSPEDTATTLRAMYQSNKLYVMIGSLEQLHKGGRVSAIQMLMGSLLQIKPILTFEDGKLIPYDKVRSQRKALSYMVARLKDDLDQGVSIKTVYILEGSAKQEALSIQEQVRSLLPEIEIIIGPLGSAIGVHAGAGTIALTWFKEE</sequence>
<name>A0A5J5HRB3_9BACI</name>
<dbReference type="PANTHER" id="PTHR33434:SF2">
    <property type="entry name" value="FATTY ACID-BINDING PROTEIN TM_1468"/>
    <property type="match status" value="1"/>
</dbReference>
<reference evidence="2 3" key="1">
    <citation type="submission" date="2019-09" db="EMBL/GenBank/DDBJ databases">
        <title>Whole genome sequences of isolates from the Mars Exploration Rovers.</title>
        <authorList>
            <person name="Seuylemezian A."/>
            <person name="Vaishampayan P."/>
        </authorList>
    </citation>
    <scope>NUCLEOTIDE SEQUENCE [LARGE SCALE GENOMIC DNA]</scope>
    <source>
        <strain evidence="2 3">MER_TA_151</strain>
    </source>
</reference>
<evidence type="ECO:0000256" key="1">
    <source>
        <dbReference type="ARBA" id="ARBA00023121"/>
    </source>
</evidence>
<dbReference type="NCBIfam" id="TIGR00762">
    <property type="entry name" value="DegV"/>
    <property type="match status" value="1"/>
</dbReference>
<dbReference type="GO" id="GO:0008289">
    <property type="term" value="F:lipid binding"/>
    <property type="evidence" value="ECO:0007669"/>
    <property type="project" value="UniProtKB-KW"/>
</dbReference>
<proteinExistence type="predicted"/>
<dbReference type="OrthoDB" id="1638652at2"/>
<dbReference type="Pfam" id="PF02645">
    <property type="entry name" value="DegV"/>
    <property type="match status" value="1"/>
</dbReference>
<evidence type="ECO:0000313" key="3">
    <source>
        <dbReference type="Proteomes" id="UP000326671"/>
    </source>
</evidence>
<accession>A0A5J5HRB3</accession>